<dbReference type="PANTHER" id="PTHR12358:SF54">
    <property type="entry name" value="SPHINGOSINE KINASE RELATED PROTEIN"/>
    <property type="match status" value="1"/>
</dbReference>
<dbReference type="Pfam" id="PF19279">
    <property type="entry name" value="YegS_C"/>
    <property type="match status" value="1"/>
</dbReference>
<organism evidence="6 7">
    <name type="scientific">Halohasta litorea</name>
    <dbReference type="NCBI Taxonomy" id="869891"/>
    <lineage>
        <taxon>Archaea</taxon>
        <taxon>Methanobacteriati</taxon>
        <taxon>Methanobacteriota</taxon>
        <taxon>Stenosarchaea group</taxon>
        <taxon>Halobacteria</taxon>
        <taxon>Halobacteriales</taxon>
        <taxon>Haloferacaceae</taxon>
        <taxon>Halohasta</taxon>
    </lineage>
</organism>
<dbReference type="InterPro" id="IPR045540">
    <property type="entry name" value="YegS/DAGK_C"/>
</dbReference>
<dbReference type="SUPFAM" id="SSF111331">
    <property type="entry name" value="NAD kinase/diacylglycerol kinase-like"/>
    <property type="match status" value="1"/>
</dbReference>
<reference evidence="6 7" key="1">
    <citation type="journal article" date="2019" name="Int. J. Syst. Evol. Microbiol.">
        <title>The Global Catalogue of Microorganisms (GCM) 10K type strain sequencing project: providing services to taxonomists for standard genome sequencing and annotation.</title>
        <authorList>
            <consortium name="The Broad Institute Genomics Platform"/>
            <consortium name="The Broad Institute Genome Sequencing Center for Infectious Disease"/>
            <person name="Wu L."/>
            <person name="Ma J."/>
        </authorList>
    </citation>
    <scope>NUCLEOTIDE SEQUENCE [LARGE SCALE GENOMIC DNA]</scope>
    <source>
        <strain evidence="6 7">CGMCC 1.10593</strain>
    </source>
</reference>
<dbReference type="PROSITE" id="PS50146">
    <property type="entry name" value="DAGK"/>
    <property type="match status" value="1"/>
</dbReference>
<dbReference type="InterPro" id="IPR017438">
    <property type="entry name" value="ATP-NAD_kinase_N"/>
</dbReference>
<keyword evidence="3 6" id="KW-0418">Kinase</keyword>
<dbReference type="Gene3D" id="2.60.200.40">
    <property type="match status" value="1"/>
</dbReference>
<dbReference type="GO" id="GO:0005524">
    <property type="term" value="F:ATP binding"/>
    <property type="evidence" value="ECO:0007669"/>
    <property type="project" value="UniProtKB-KW"/>
</dbReference>
<dbReference type="GO" id="GO:0016301">
    <property type="term" value="F:kinase activity"/>
    <property type="evidence" value="ECO:0007669"/>
    <property type="project" value="UniProtKB-KW"/>
</dbReference>
<keyword evidence="4" id="KW-0067">ATP-binding</keyword>
<comment type="caution">
    <text evidence="6">The sequence shown here is derived from an EMBL/GenBank/DDBJ whole genome shotgun (WGS) entry which is preliminary data.</text>
</comment>
<proteinExistence type="predicted"/>
<dbReference type="InterPro" id="IPR001206">
    <property type="entry name" value="Diacylglycerol_kinase_cat_dom"/>
</dbReference>
<dbReference type="PANTHER" id="PTHR12358">
    <property type="entry name" value="SPHINGOSINE KINASE"/>
    <property type="match status" value="1"/>
</dbReference>
<evidence type="ECO:0000256" key="4">
    <source>
        <dbReference type="ARBA" id="ARBA00022840"/>
    </source>
</evidence>
<dbReference type="InterPro" id="IPR050187">
    <property type="entry name" value="Lipid_Phosphate_FormReg"/>
</dbReference>
<sequence>MGEARPDRSAERRRLVLNPVSGGADHAETVRRLAAIHQFPVVETERGGHGVELAKAAAADSVDLLAVCGGDGTLHEVVEGLAAVDALDAVTVCVIPAGTENIVAGDLGIETLGEGFEVADSGETRRLDLGVANDEPFVMSAIAGLPADVSEAATADLKERFGSVAFLIGGLREGFSFDGLEVTIDASGGSAETAWTGEAIAVLVGNLRRLGKNGGRADAEDGLLAVEIIERMPPGEAVREAIEQRFLDRDTPHVRALRTTRLAVDPLGAEPIRFSLDGELREFETVEFGVLPDALRLRVGPEYRPEG</sequence>
<dbReference type="EMBL" id="JBHUDM010000001">
    <property type="protein sequence ID" value="MFD1640529.1"/>
    <property type="molecule type" value="Genomic_DNA"/>
</dbReference>
<evidence type="ECO:0000313" key="6">
    <source>
        <dbReference type="EMBL" id="MFD1640529.1"/>
    </source>
</evidence>
<dbReference type="AlphaFoldDB" id="A0ABD6D5H0"/>
<dbReference type="EC" id="2.7.1.-" evidence="6"/>
<dbReference type="RefSeq" id="WP_256397532.1">
    <property type="nucleotide sequence ID" value="NZ_JANHDJ010000007.1"/>
</dbReference>
<accession>A0ABD6D5H0</accession>
<evidence type="ECO:0000259" key="5">
    <source>
        <dbReference type="PROSITE" id="PS50146"/>
    </source>
</evidence>
<protein>
    <submittedName>
        <fullName evidence="6">Diacylglycerol/lipid kinase family protein</fullName>
        <ecNumber evidence="6">2.7.1.-</ecNumber>
    </submittedName>
</protein>
<dbReference type="Pfam" id="PF00781">
    <property type="entry name" value="DAGK_cat"/>
    <property type="match status" value="1"/>
</dbReference>
<dbReference type="Gene3D" id="3.40.50.10330">
    <property type="entry name" value="Probable inorganic polyphosphate/atp-NAD kinase, domain 1"/>
    <property type="match status" value="1"/>
</dbReference>
<keyword evidence="2" id="KW-0547">Nucleotide-binding</keyword>
<evidence type="ECO:0000256" key="3">
    <source>
        <dbReference type="ARBA" id="ARBA00022777"/>
    </source>
</evidence>
<dbReference type="Proteomes" id="UP001597052">
    <property type="component" value="Unassembled WGS sequence"/>
</dbReference>
<keyword evidence="7" id="KW-1185">Reference proteome</keyword>
<name>A0ABD6D5H0_9EURY</name>
<dbReference type="SMART" id="SM00046">
    <property type="entry name" value="DAGKc"/>
    <property type="match status" value="1"/>
</dbReference>
<gene>
    <name evidence="6" type="ORF">ACFSBW_01390</name>
</gene>
<evidence type="ECO:0000256" key="2">
    <source>
        <dbReference type="ARBA" id="ARBA00022741"/>
    </source>
</evidence>
<keyword evidence="1 6" id="KW-0808">Transferase</keyword>
<feature type="domain" description="DAGKc" evidence="5">
    <location>
        <begin position="8"/>
        <end position="136"/>
    </location>
</feature>
<dbReference type="InterPro" id="IPR016064">
    <property type="entry name" value="NAD/diacylglycerol_kinase_sf"/>
</dbReference>
<evidence type="ECO:0000256" key="1">
    <source>
        <dbReference type="ARBA" id="ARBA00022679"/>
    </source>
</evidence>
<evidence type="ECO:0000313" key="7">
    <source>
        <dbReference type="Proteomes" id="UP001597052"/>
    </source>
</evidence>